<reference evidence="1 2" key="1">
    <citation type="submission" date="2019-04" db="EMBL/GenBank/DDBJ databases">
        <title>Streptomyces oryziradicis sp. nov., a novel actinomycete isolated from rhizosphere soil of rice (Oryza sativa L.).</title>
        <authorList>
            <person name="Li C."/>
        </authorList>
    </citation>
    <scope>NUCLEOTIDE SEQUENCE [LARGE SCALE GENOMIC DNA]</scope>
    <source>
        <strain evidence="1 2">NEAU-C40</strain>
    </source>
</reference>
<organism evidence="1 2">
    <name type="scientific">Actinacidiphila oryziradicis</name>
    <dbReference type="NCBI Taxonomy" id="2571141"/>
    <lineage>
        <taxon>Bacteria</taxon>
        <taxon>Bacillati</taxon>
        <taxon>Actinomycetota</taxon>
        <taxon>Actinomycetes</taxon>
        <taxon>Kitasatosporales</taxon>
        <taxon>Streptomycetaceae</taxon>
        <taxon>Actinacidiphila</taxon>
    </lineage>
</organism>
<name>A0A4U0T9C2_9ACTN</name>
<dbReference type="RefSeq" id="WP_136721704.1">
    <property type="nucleotide sequence ID" value="NZ_SUMC01000001.1"/>
</dbReference>
<protein>
    <submittedName>
        <fullName evidence="1">Uncharacterized protein</fullName>
    </submittedName>
</protein>
<accession>A0A4U0T9C2</accession>
<evidence type="ECO:0000313" key="1">
    <source>
        <dbReference type="EMBL" id="TKA13545.1"/>
    </source>
</evidence>
<dbReference type="EMBL" id="SUMC01000001">
    <property type="protein sequence ID" value="TKA13545.1"/>
    <property type="molecule type" value="Genomic_DNA"/>
</dbReference>
<dbReference type="AlphaFoldDB" id="A0A4U0T9C2"/>
<gene>
    <name evidence="1" type="ORF">FCI23_00960</name>
</gene>
<proteinExistence type="predicted"/>
<keyword evidence="2" id="KW-1185">Reference proteome</keyword>
<comment type="caution">
    <text evidence="1">The sequence shown here is derived from an EMBL/GenBank/DDBJ whole genome shotgun (WGS) entry which is preliminary data.</text>
</comment>
<sequence>MPGPPAEESQYDPVDLTPCFNNTGISPASDTGRGSFNVWGNSFPAEFLPLGRAPVTVDGVPFRFPPVGQGNDNVRCDGQFVPVETGRFDWLHLLAASERRTEDTMNMHFEDGTVDPEWIRVSDFWAAPARFGETKAFETPVMHYPHHVQQGVSALLWAQRVPVTRRADLRGFRLPRNVALHIFAATLQQTAAVASEHSHAQ</sequence>
<dbReference type="OrthoDB" id="4168016at2"/>
<dbReference type="Proteomes" id="UP000305778">
    <property type="component" value="Unassembled WGS sequence"/>
</dbReference>
<evidence type="ECO:0000313" key="2">
    <source>
        <dbReference type="Proteomes" id="UP000305778"/>
    </source>
</evidence>